<dbReference type="OrthoDB" id="9803063at2"/>
<dbReference type="STRING" id="1839801.Dform_01601"/>
<gene>
    <name evidence="1" type="ORF">Dform_01601</name>
</gene>
<sequence length="403" mass="46710">MVLERRLSIAHFDSWPGDSTYYEVIKNSSSRFRSEIFDIYFGKVFRYNYTDREPWDDRQKAHDVVYGNVMGVEASDAQVESLFRIQSEFGIPVSLTINQLNIPVELFYSRNDRVVKAFADWLDGFYQKGLRSCTLANNHLMRTGILQRLFPEMKWKNTVNQQVMTAQQVTDYLYLGYDIIQLDRSLNRNLGELKRIKGAVDQFRAEHPKKNVRTCMLVWEDCLPSCPFKREHDDLQIYHKCVNYYLSGPGSYTCNRWRDATGKSLFPRSGTNCCWVSRETFETYAELVDIFKFSGRMTSFVSLDGAGDLQYGWSAKNNALASFGEILEHNLEPFNAWAIGAFKLSPFEQNPSKIRQDLAGSLWLTPQGRKLEKQLMTCRSQCYNCHLCEKTFGLPDLNSLIEL</sequence>
<protein>
    <submittedName>
        <fullName evidence="1">Uncharacterized protein</fullName>
    </submittedName>
</protein>
<organism evidence="1 2">
    <name type="scientific">Dehalogenimonas formicexedens</name>
    <dbReference type="NCBI Taxonomy" id="1839801"/>
    <lineage>
        <taxon>Bacteria</taxon>
        <taxon>Bacillati</taxon>
        <taxon>Chloroflexota</taxon>
        <taxon>Dehalococcoidia</taxon>
        <taxon>Dehalococcoidales</taxon>
        <taxon>Dehalococcoidaceae</taxon>
        <taxon>Dehalogenimonas</taxon>
    </lineage>
</organism>
<proteinExistence type="predicted"/>
<accession>A0A1P8F926</accession>
<dbReference type="AlphaFoldDB" id="A0A1P8F926"/>
<dbReference type="RefSeq" id="WP_076004531.1">
    <property type="nucleotide sequence ID" value="NZ_CP018258.1"/>
</dbReference>
<name>A0A1P8F926_9CHLR</name>
<evidence type="ECO:0000313" key="1">
    <source>
        <dbReference type="EMBL" id="APV44922.1"/>
    </source>
</evidence>
<dbReference type="EMBL" id="CP018258">
    <property type="protein sequence ID" value="APV44922.1"/>
    <property type="molecule type" value="Genomic_DNA"/>
</dbReference>
<dbReference type="Proteomes" id="UP000185934">
    <property type="component" value="Chromosome"/>
</dbReference>
<reference evidence="2" key="1">
    <citation type="submission" date="2016-11" db="EMBL/GenBank/DDBJ databases">
        <title>Dehalogenimonas formicexedens sp. nov., a chlorinated alkane respiring bacterium isolated from contaminated groundwater.</title>
        <authorList>
            <person name="Key T.A."/>
            <person name="Bowman K.S."/>
            <person name="Lee I."/>
            <person name="Chun J."/>
            <person name="Albuquerque L."/>
            <person name="da Costa M.S."/>
            <person name="Rainey F.A."/>
            <person name="Moe W.M."/>
        </authorList>
    </citation>
    <scope>NUCLEOTIDE SEQUENCE [LARGE SCALE GENOMIC DNA]</scope>
    <source>
        <strain evidence="2">NSZ-14</strain>
    </source>
</reference>
<dbReference type="KEGG" id="dfo:Dform_01601"/>
<keyword evidence="2" id="KW-1185">Reference proteome</keyword>
<evidence type="ECO:0000313" key="2">
    <source>
        <dbReference type="Proteomes" id="UP000185934"/>
    </source>
</evidence>